<feature type="domain" description="NADP-dependent oxidoreductase" evidence="4">
    <location>
        <begin position="31"/>
        <end position="208"/>
    </location>
</feature>
<proteinExistence type="inferred from homology"/>
<evidence type="ECO:0000259" key="4">
    <source>
        <dbReference type="Pfam" id="PF00248"/>
    </source>
</evidence>
<evidence type="ECO:0000313" key="6">
    <source>
        <dbReference type="Proteomes" id="UP000324831"/>
    </source>
</evidence>
<comment type="caution">
    <text evidence="5">The sequence shown here is derived from an EMBL/GenBank/DDBJ whole genome shotgun (WGS) entry which is preliminary data.</text>
</comment>
<protein>
    <submittedName>
        <fullName evidence="5">Glyoxal reductase</fullName>
    </submittedName>
</protein>
<dbReference type="PANTHER" id="PTHR43827">
    <property type="entry name" value="2,5-DIKETO-D-GLUCONIC ACID REDUCTASE"/>
    <property type="match status" value="1"/>
</dbReference>
<evidence type="ECO:0000256" key="3">
    <source>
        <dbReference type="ARBA" id="ARBA00023002"/>
    </source>
</evidence>
<dbReference type="PRINTS" id="PR00069">
    <property type="entry name" value="ALDKETRDTASE"/>
</dbReference>
<dbReference type="AlphaFoldDB" id="A0A478FTL0"/>
<evidence type="ECO:0000313" key="5">
    <source>
        <dbReference type="EMBL" id="GCE63435.1"/>
    </source>
</evidence>
<dbReference type="Proteomes" id="UP000324831">
    <property type="component" value="Unassembled WGS sequence"/>
</dbReference>
<reference evidence="5 6" key="1">
    <citation type="submission" date="2019-01" db="EMBL/GenBank/DDBJ databases">
        <title>Draft genome sequences of Candidatus Mycoplasma haemohominis SWG34-3 identified from a patient with pyrexia, anemia and liver dysfunction.</title>
        <authorList>
            <person name="Sekizuka T."/>
            <person name="Hattori N."/>
            <person name="Katano H."/>
            <person name="Takuma T."/>
            <person name="Ito T."/>
            <person name="Arai N."/>
            <person name="Yanai R."/>
            <person name="Ishii S."/>
            <person name="Miura Y."/>
            <person name="Tokunaga T."/>
            <person name="Watanabe H."/>
            <person name="Nomura N."/>
            <person name="Eguchi J."/>
            <person name="Arai T."/>
            <person name="Hasegawa H."/>
            <person name="Nakamaki T."/>
            <person name="Wakita T."/>
            <person name="Niki Y."/>
            <person name="Kuroda M."/>
        </authorList>
    </citation>
    <scope>NUCLEOTIDE SEQUENCE [LARGE SCALE GENOMIC DNA]</scope>
    <source>
        <strain evidence="5">SWG34-3</strain>
    </source>
</reference>
<comment type="similarity">
    <text evidence="1">Belongs to the aldo/keto reductase family.</text>
</comment>
<dbReference type="InterPro" id="IPR020471">
    <property type="entry name" value="AKR"/>
</dbReference>
<keyword evidence="2" id="KW-0521">NADP</keyword>
<keyword evidence="3" id="KW-0560">Oxidoreductase</keyword>
<dbReference type="PANTHER" id="PTHR43827:SF3">
    <property type="entry name" value="NADP-DEPENDENT OXIDOREDUCTASE DOMAIN-CONTAINING PROTEIN"/>
    <property type="match status" value="1"/>
</dbReference>
<evidence type="ECO:0000256" key="1">
    <source>
        <dbReference type="ARBA" id="ARBA00007905"/>
    </source>
</evidence>
<sequence length="217" mass="25039">MALRQLRQKDKSFDLSLPFQSKVWPTKFNGGINKSLKFALQKIGAFSCIDTYFLHYPSDSWAANLLAYKQLIECMNKGQTKKVGLGNFDLDLLERLFKFTQKHPHTLQHNLSINNLNLEVLSYCRKNNIELQAYEPLGEFKSNSKNPVLKELSQKYECSIKNLLVAYLLELGIVPVVPVNSPEEINEIVNAKKIQISLEDMEILKSFNKYKPKRRKS</sequence>
<gene>
    <name evidence="5" type="primary">yvgN</name>
    <name evidence="5" type="ORF">MHSWG343_04320</name>
</gene>
<dbReference type="InterPro" id="IPR036812">
    <property type="entry name" value="NAD(P)_OxRdtase_dom_sf"/>
</dbReference>
<dbReference type="Pfam" id="PF00248">
    <property type="entry name" value="Aldo_ket_red"/>
    <property type="match status" value="1"/>
</dbReference>
<organism evidence="5 6">
    <name type="scientific">Candidatus Mycoplasma haematohominis</name>
    <dbReference type="NCBI Taxonomy" id="1494318"/>
    <lineage>
        <taxon>Bacteria</taxon>
        <taxon>Bacillati</taxon>
        <taxon>Mycoplasmatota</taxon>
        <taxon>Mollicutes</taxon>
        <taxon>Mycoplasmataceae</taxon>
        <taxon>Mycoplasma</taxon>
    </lineage>
</organism>
<dbReference type="SUPFAM" id="SSF51430">
    <property type="entry name" value="NAD(P)-linked oxidoreductase"/>
    <property type="match status" value="1"/>
</dbReference>
<dbReference type="GO" id="GO:0016616">
    <property type="term" value="F:oxidoreductase activity, acting on the CH-OH group of donors, NAD or NADP as acceptor"/>
    <property type="evidence" value="ECO:0007669"/>
    <property type="project" value="UniProtKB-ARBA"/>
</dbReference>
<evidence type="ECO:0000256" key="2">
    <source>
        <dbReference type="ARBA" id="ARBA00022857"/>
    </source>
</evidence>
<dbReference type="Gene3D" id="3.20.20.100">
    <property type="entry name" value="NADP-dependent oxidoreductase domain"/>
    <property type="match status" value="1"/>
</dbReference>
<dbReference type="EMBL" id="BIMN01000002">
    <property type="protein sequence ID" value="GCE63435.1"/>
    <property type="molecule type" value="Genomic_DNA"/>
</dbReference>
<name>A0A478FTL0_9MOLU</name>
<accession>A0A478FTL0</accession>
<dbReference type="InterPro" id="IPR023210">
    <property type="entry name" value="NADP_OxRdtase_dom"/>
</dbReference>